<evidence type="ECO:0000313" key="1">
    <source>
        <dbReference type="EMBL" id="GKT24609.1"/>
    </source>
</evidence>
<protein>
    <submittedName>
        <fullName evidence="1">Uncharacterized protein</fullName>
    </submittedName>
</protein>
<evidence type="ECO:0000313" key="2">
    <source>
        <dbReference type="Proteomes" id="UP001057375"/>
    </source>
</evidence>
<dbReference type="Proteomes" id="UP001057375">
    <property type="component" value="Unassembled WGS sequence"/>
</dbReference>
<keyword evidence="2" id="KW-1185">Reference proteome</keyword>
<proteinExistence type="predicted"/>
<feature type="non-terminal residue" evidence="1">
    <location>
        <position position="64"/>
    </location>
</feature>
<accession>A0ABQ5K4C1</accession>
<comment type="caution">
    <text evidence="1">The sequence shown here is derived from an EMBL/GenBank/DDBJ whole genome shotgun (WGS) entry which is preliminary data.</text>
</comment>
<gene>
    <name evidence="1" type="ORF">ADUPG1_004600</name>
</gene>
<name>A0ABQ5K4C1_9EUKA</name>
<organism evidence="1 2">
    <name type="scientific">Aduncisulcus paluster</name>
    <dbReference type="NCBI Taxonomy" id="2918883"/>
    <lineage>
        <taxon>Eukaryota</taxon>
        <taxon>Metamonada</taxon>
        <taxon>Carpediemonas-like organisms</taxon>
        <taxon>Aduncisulcus</taxon>
    </lineage>
</organism>
<dbReference type="EMBL" id="BQXS01007017">
    <property type="protein sequence ID" value="GKT24609.1"/>
    <property type="molecule type" value="Genomic_DNA"/>
</dbReference>
<sequence length="64" mass="7030">MILVLALSVVGCAPKQTTKEMLEEATLKSLDVTSAEQDMNLHFGIDLGENPDPMMEMFASMLKD</sequence>
<reference evidence="1" key="1">
    <citation type="submission" date="2022-03" db="EMBL/GenBank/DDBJ databases">
        <title>Draft genome sequence of Aduncisulcus paluster, a free-living microaerophilic Fornicata.</title>
        <authorList>
            <person name="Yuyama I."/>
            <person name="Kume K."/>
            <person name="Tamura T."/>
            <person name="Inagaki Y."/>
            <person name="Hashimoto T."/>
        </authorList>
    </citation>
    <scope>NUCLEOTIDE SEQUENCE</scope>
    <source>
        <strain evidence="1">NY0171</strain>
    </source>
</reference>